<proteinExistence type="predicted"/>
<dbReference type="InParanoid" id="K1X227"/>
<gene>
    <name evidence="2" type="ORF">MBM_02498</name>
</gene>
<name>K1X227_MARBU</name>
<feature type="compositionally biased region" description="Low complexity" evidence="1">
    <location>
        <begin position="84"/>
        <end position="105"/>
    </location>
</feature>
<evidence type="ECO:0000313" key="3">
    <source>
        <dbReference type="Proteomes" id="UP000006753"/>
    </source>
</evidence>
<reference evidence="2 3" key="1">
    <citation type="journal article" date="2012" name="BMC Genomics">
        <title>Sequencing the genome of Marssonina brunnea reveals fungus-poplar co-evolution.</title>
        <authorList>
            <person name="Zhu S."/>
            <person name="Cao Y.-Z."/>
            <person name="Jiang C."/>
            <person name="Tan B.-Y."/>
            <person name="Wang Z."/>
            <person name="Feng S."/>
            <person name="Zhang L."/>
            <person name="Su X.-H."/>
            <person name="Brejova B."/>
            <person name="Vinar T."/>
            <person name="Xu M."/>
            <person name="Wang M.-X."/>
            <person name="Zhang S.-G."/>
            <person name="Huang M.-R."/>
            <person name="Wu R."/>
            <person name="Zhou Y."/>
        </authorList>
    </citation>
    <scope>NUCLEOTIDE SEQUENCE [LARGE SCALE GENOMIC DNA]</scope>
    <source>
        <strain evidence="2 3">MB_m1</strain>
    </source>
</reference>
<feature type="region of interest" description="Disordered" evidence="1">
    <location>
        <begin position="75"/>
        <end position="105"/>
    </location>
</feature>
<protein>
    <submittedName>
        <fullName evidence="2">Uncharacterized protein</fullName>
    </submittedName>
</protein>
<evidence type="ECO:0000313" key="2">
    <source>
        <dbReference type="EMBL" id="EKD19261.1"/>
    </source>
</evidence>
<dbReference type="KEGG" id="mbe:MBM_02498"/>
<keyword evidence="3" id="KW-1185">Reference proteome</keyword>
<organism evidence="2 3">
    <name type="scientific">Marssonina brunnea f. sp. multigermtubi (strain MB_m1)</name>
    <name type="common">Marssonina leaf spot fungus</name>
    <dbReference type="NCBI Taxonomy" id="1072389"/>
    <lineage>
        <taxon>Eukaryota</taxon>
        <taxon>Fungi</taxon>
        <taxon>Dikarya</taxon>
        <taxon>Ascomycota</taxon>
        <taxon>Pezizomycotina</taxon>
        <taxon>Leotiomycetes</taxon>
        <taxon>Helotiales</taxon>
        <taxon>Drepanopezizaceae</taxon>
        <taxon>Drepanopeziza</taxon>
    </lineage>
</organism>
<dbReference type="HOGENOM" id="CLU_2237164_0_0_1"/>
<accession>K1X227</accession>
<dbReference type="EMBL" id="JH921431">
    <property type="protein sequence ID" value="EKD19261.1"/>
    <property type="molecule type" value="Genomic_DNA"/>
</dbReference>
<dbReference type="AlphaFoldDB" id="K1X227"/>
<sequence>MAEKYVTKEHLTCCGHTYFDVGEMIKHYEQSHSTFHCIQVGARGNSGKNNQAGTLAEKSLIVAAVPILRSRPLFTGSFKPRARPSQTQLPQDQQSQDPEPDLSQI</sequence>
<dbReference type="Proteomes" id="UP000006753">
    <property type="component" value="Unassembled WGS sequence"/>
</dbReference>
<evidence type="ECO:0000256" key="1">
    <source>
        <dbReference type="SAM" id="MobiDB-lite"/>
    </source>
</evidence>